<comment type="caution">
    <text evidence="1">The sequence shown here is derived from an EMBL/GenBank/DDBJ whole genome shotgun (WGS) entry which is preliminary data.</text>
</comment>
<evidence type="ECO:0000313" key="2">
    <source>
        <dbReference type="Proteomes" id="UP000611227"/>
    </source>
</evidence>
<organism evidence="1 2">
    <name type="scientific">Ramphastos sulfuratus</name>
    <dbReference type="NCBI Taxonomy" id="322582"/>
    <lineage>
        <taxon>Eukaryota</taxon>
        <taxon>Metazoa</taxon>
        <taxon>Chordata</taxon>
        <taxon>Craniata</taxon>
        <taxon>Vertebrata</taxon>
        <taxon>Euteleostomi</taxon>
        <taxon>Archelosauria</taxon>
        <taxon>Archosauria</taxon>
        <taxon>Dinosauria</taxon>
        <taxon>Saurischia</taxon>
        <taxon>Theropoda</taxon>
        <taxon>Coelurosauria</taxon>
        <taxon>Aves</taxon>
        <taxon>Neognathae</taxon>
        <taxon>Neoaves</taxon>
        <taxon>Telluraves</taxon>
        <taxon>Coraciimorphae</taxon>
        <taxon>Piciformes</taxon>
        <taxon>Ramphastidae</taxon>
        <taxon>Ramphastos</taxon>
    </lineage>
</organism>
<evidence type="ECO:0000313" key="1">
    <source>
        <dbReference type="EMBL" id="NXP82734.1"/>
    </source>
</evidence>
<feature type="non-terminal residue" evidence="1">
    <location>
        <position position="1"/>
    </location>
</feature>
<dbReference type="InterPro" id="IPR013783">
    <property type="entry name" value="Ig-like_fold"/>
</dbReference>
<feature type="non-terminal residue" evidence="1">
    <location>
        <position position="54"/>
    </location>
</feature>
<dbReference type="InterPro" id="IPR036116">
    <property type="entry name" value="FN3_sf"/>
</dbReference>
<reference evidence="1" key="1">
    <citation type="submission" date="2019-09" db="EMBL/GenBank/DDBJ databases">
        <title>Bird 10,000 Genomes (B10K) Project - Family phase.</title>
        <authorList>
            <person name="Zhang G."/>
        </authorList>
    </citation>
    <scope>NUCLEOTIDE SEQUENCE</scope>
    <source>
        <strain evidence="1">B10K-DU-001-30</strain>
        <tissue evidence="1">Muscle</tissue>
    </source>
</reference>
<dbReference type="AlphaFoldDB" id="A0A852CQ42"/>
<dbReference type="EMBL" id="WBNM01044626">
    <property type="protein sequence ID" value="NXP82734.1"/>
    <property type="molecule type" value="Genomic_DNA"/>
</dbReference>
<proteinExistence type="predicted"/>
<keyword evidence="2" id="KW-1185">Reference proteome</keyword>
<sequence>VGVGAGRREQLVGALRGRSRYSVRVRARPDGLSFAGFWSHWSAAASADTPPGRH</sequence>
<dbReference type="Gene3D" id="2.60.40.10">
    <property type="entry name" value="Immunoglobulins"/>
    <property type="match status" value="1"/>
</dbReference>
<protein>
    <submittedName>
        <fullName evidence="1">EPOR protein</fullName>
    </submittedName>
</protein>
<dbReference type="Proteomes" id="UP000611227">
    <property type="component" value="Unassembled WGS sequence"/>
</dbReference>
<gene>
    <name evidence="1" type="primary">Epor</name>
    <name evidence="1" type="ORF">RAMSUL_R15372</name>
</gene>
<name>A0A852CQ42_9PICI</name>
<accession>A0A852CQ42</accession>
<dbReference type="SUPFAM" id="SSF49265">
    <property type="entry name" value="Fibronectin type III"/>
    <property type="match status" value="1"/>
</dbReference>